<feature type="signal peptide" evidence="6">
    <location>
        <begin position="1"/>
        <end position="23"/>
    </location>
</feature>
<dbReference type="GO" id="GO:0006950">
    <property type="term" value="P:response to stress"/>
    <property type="evidence" value="ECO:0007669"/>
    <property type="project" value="UniProtKB-ARBA"/>
</dbReference>
<dbReference type="GO" id="GO:0005524">
    <property type="term" value="F:ATP binding"/>
    <property type="evidence" value="ECO:0007669"/>
    <property type="project" value="InterPro"/>
</dbReference>
<dbReference type="Gene3D" id="6.10.280.40">
    <property type="match status" value="2"/>
</dbReference>
<dbReference type="EMBL" id="CP039354">
    <property type="protein sequence ID" value="QCE10064.1"/>
    <property type="molecule type" value="Genomic_DNA"/>
</dbReference>
<feature type="chain" id="PRO_5020038236" evidence="6">
    <location>
        <begin position="24"/>
        <end position="886"/>
    </location>
</feature>
<dbReference type="InterPro" id="IPR025753">
    <property type="entry name" value="AAA_N_dom"/>
</dbReference>
<comment type="cofactor">
    <cofactor evidence="1">
        <name>Mg(2+)</name>
        <dbReference type="ChEBI" id="CHEBI:18420"/>
    </cofactor>
</comment>
<keyword evidence="4" id="KW-0460">Magnesium</keyword>
<dbReference type="InterPro" id="IPR003959">
    <property type="entry name" value="ATPase_AAA_core"/>
</dbReference>
<evidence type="ECO:0000256" key="3">
    <source>
        <dbReference type="ARBA" id="ARBA00022801"/>
    </source>
</evidence>
<evidence type="ECO:0000256" key="2">
    <source>
        <dbReference type="ARBA" id="ARBA00007448"/>
    </source>
</evidence>
<dbReference type="Proteomes" id="UP000501690">
    <property type="component" value="Linkage Group LG10"/>
</dbReference>
<dbReference type="Pfam" id="PF14363">
    <property type="entry name" value="AAA_assoc"/>
    <property type="match status" value="2"/>
</dbReference>
<keyword evidence="6" id="KW-0732">Signal</keyword>
<dbReference type="Gene3D" id="3.40.50.300">
    <property type="entry name" value="P-loop containing nucleotide triphosphate hydrolases"/>
    <property type="match status" value="2"/>
</dbReference>
<dbReference type="Pfam" id="PF25568">
    <property type="entry name" value="AAA_lid_At3g28540"/>
    <property type="match status" value="2"/>
</dbReference>
<reference evidence="8 9" key="1">
    <citation type="submission" date="2019-04" db="EMBL/GenBank/DDBJ databases">
        <title>An improved genome assembly and genetic linkage map for asparagus bean, Vigna unguiculata ssp. sesquipedialis.</title>
        <authorList>
            <person name="Xia Q."/>
            <person name="Zhang R."/>
            <person name="Dong Y."/>
        </authorList>
    </citation>
    <scope>NUCLEOTIDE SEQUENCE [LARGE SCALE GENOMIC DNA]</scope>
    <source>
        <tissue evidence="8">Leaf</tissue>
    </source>
</reference>
<evidence type="ECO:0000256" key="4">
    <source>
        <dbReference type="ARBA" id="ARBA00022842"/>
    </source>
</evidence>
<sequence length="886" mass="101698">MSNSKSLLTAVASIAASAVVVRSITNEFVPQEILDFFHSGLHNLSRKFSTRFTVVIEEFQGMSRNQVFDAAEAYLTTKATLSAQRVKASKSENDKNLSFGVDRDEEVNDEFEGVQIRWKYICKQAESIRNKHHDMNSSLRSEIRYYELCFPKKHKEKIFSSYFPYVLERAKAIKEENEAVKLHTVDYRDYWKVPGIKLGHPMTFKTLAIDAKLKREIVNDLDKFVKGKEFYKRTGKAWKRGYLLYGPPGTGKSSLIASMSFYLNYDIYDLDLTTVHDNNELKNLILAMSNRSMLVIEDIDCTIKLQNREEDAEAVKNGDNKVTLSGLLNVIDGLWSCCGEERIFIFTTNHKEKLDPALLRPGRMDMHIHLSYCSFSAFEQLAFNYLGISQHKLFDQIEGLLREVQVTPAEIAGELIKISDVREGLQDIVKFLHNKKMLEEQTVMSNSKSLLTAVASIAASAVVVRSITNEFVPQEILDFFHSGLHNLSRKFSTRFTVVIEEFQGMSRNQVFDAAEAYLTTKATLSAQRVKASKSENDKNLSFGVDRDEEVNDEFEGVQIRWKYICKQAESIRNKHHDMNSSLRSEIRYYELCFPKKHKEKIFSSYFPYVLERAKAIKEENEAVKLHTVDYRDYWKVPGIKLGHPMTFKTLAIDAKLKREIVNDLDKFVKGKEFYKRTGKAWKRGYLLYGPPGTGKSSLIASMSFYLNYDIYDLDLTTVHDNNELKNLILAMSNRSMLVIEDIDCTIKLQNREEDAEAVKNGDNKVTLSGLLNVIDGLWSCCGEERIFIFTTNHKEKLDPALLRPGRMDMHIHLSYCSFSAFEQLAFNYLGISQHKLFDQIEGLLREVQVTPAEIAGELIKISDVREGLQDIVKFLHNKKMLEEQTV</sequence>
<evidence type="ECO:0000313" key="8">
    <source>
        <dbReference type="EMBL" id="QCE10064.1"/>
    </source>
</evidence>
<keyword evidence="9" id="KW-1185">Reference proteome</keyword>
<dbReference type="PANTHER" id="PTHR23070">
    <property type="entry name" value="BCS1 AAA-TYPE ATPASE"/>
    <property type="match status" value="1"/>
</dbReference>
<feature type="domain" description="AAA+ ATPase" evidence="7">
    <location>
        <begin position="681"/>
        <end position="817"/>
    </location>
</feature>
<name>A0A4D6NBB7_VIGUN</name>
<dbReference type="Pfam" id="PF00004">
    <property type="entry name" value="AAA"/>
    <property type="match status" value="2"/>
</dbReference>
<comment type="catalytic activity">
    <reaction evidence="5">
        <text>ATP + H2O = ADP + phosphate + H(+)</text>
        <dbReference type="Rhea" id="RHEA:13065"/>
        <dbReference type="ChEBI" id="CHEBI:15377"/>
        <dbReference type="ChEBI" id="CHEBI:15378"/>
        <dbReference type="ChEBI" id="CHEBI:30616"/>
        <dbReference type="ChEBI" id="CHEBI:43474"/>
        <dbReference type="ChEBI" id="CHEBI:456216"/>
    </reaction>
</comment>
<dbReference type="SUPFAM" id="SSF52540">
    <property type="entry name" value="P-loop containing nucleoside triphosphate hydrolases"/>
    <property type="match status" value="2"/>
</dbReference>
<dbReference type="InterPro" id="IPR050747">
    <property type="entry name" value="Mitochondrial_chaperone_BCS1"/>
</dbReference>
<dbReference type="InterPro" id="IPR003593">
    <property type="entry name" value="AAA+_ATPase"/>
</dbReference>
<keyword evidence="3" id="KW-0378">Hydrolase</keyword>
<evidence type="ECO:0000256" key="6">
    <source>
        <dbReference type="SAM" id="SignalP"/>
    </source>
</evidence>
<proteinExistence type="inferred from homology"/>
<evidence type="ECO:0000256" key="5">
    <source>
        <dbReference type="ARBA" id="ARBA00049360"/>
    </source>
</evidence>
<evidence type="ECO:0000256" key="1">
    <source>
        <dbReference type="ARBA" id="ARBA00001946"/>
    </source>
</evidence>
<dbReference type="CDD" id="cd19510">
    <property type="entry name" value="RecA-like_BCS1"/>
    <property type="match status" value="2"/>
</dbReference>
<feature type="domain" description="AAA+ ATPase" evidence="7">
    <location>
        <begin position="238"/>
        <end position="374"/>
    </location>
</feature>
<evidence type="ECO:0000259" key="7">
    <source>
        <dbReference type="SMART" id="SM00382"/>
    </source>
</evidence>
<gene>
    <name evidence="8" type="ORF">DEO72_LG10g1290</name>
</gene>
<protein>
    <submittedName>
        <fullName evidence="8">Protein FAM32A</fullName>
    </submittedName>
</protein>
<comment type="similarity">
    <text evidence="2">Belongs to the AAA ATPase family. BCS1 subfamily.</text>
</comment>
<dbReference type="AlphaFoldDB" id="A0A4D6NBB7"/>
<dbReference type="SMART" id="SM00382">
    <property type="entry name" value="AAA"/>
    <property type="match status" value="2"/>
</dbReference>
<organism evidence="8 9">
    <name type="scientific">Vigna unguiculata</name>
    <name type="common">Cowpea</name>
    <dbReference type="NCBI Taxonomy" id="3917"/>
    <lineage>
        <taxon>Eukaryota</taxon>
        <taxon>Viridiplantae</taxon>
        <taxon>Streptophyta</taxon>
        <taxon>Embryophyta</taxon>
        <taxon>Tracheophyta</taxon>
        <taxon>Spermatophyta</taxon>
        <taxon>Magnoliopsida</taxon>
        <taxon>eudicotyledons</taxon>
        <taxon>Gunneridae</taxon>
        <taxon>Pentapetalae</taxon>
        <taxon>rosids</taxon>
        <taxon>fabids</taxon>
        <taxon>Fabales</taxon>
        <taxon>Fabaceae</taxon>
        <taxon>Papilionoideae</taxon>
        <taxon>50 kb inversion clade</taxon>
        <taxon>NPAAA clade</taxon>
        <taxon>indigoferoid/millettioid clade</taxon>
        <taxon>Phaseoleae</taxon>
        <taxon>Vigna</taxon>
    </lineage>
</organism>
<accession>A0A4D6NBB7</accession>
<dbReference type="InterPro" id="IPR058017">
    <property type="entry name" value="At3g28540-like_C"/>
</dbReference>
<evidence type="ECO:0000313" key="9">
    <source>
        <dbReference type="Proteomes" id="UP000501690"/>
    </source>
</evidence>
<dbReference type="GO" id="GO:0016887">
    <property type="term" value="F:ATP hydrolysis activity"/>
    <property type="evidence" value="ECO:0007669"/>
    <property type="project" value="InterPro"/>
</dbReference>
<dbReference type="InterPro" id="IPR027417">
    <property type="entry name" value="P-loop_NTPase"/>
</dbReference>